<dbReference type="GO" id="GO:0046872">
    <property type="term" value="F:metal ion binding"/>
    <property type="evidence" value="ECO:0007669"/>
    <property type="project" value="UniProtKB-KW"/>
</dbReference>
<keyword evidence="7" id="KW-0547">Nucleotide-binding</keyword>
<keyword evidence="10" id="KW-0067">ATP-binding</keyword>
<evidence type="ECO:0000256" key="13">
    <source>
        <dbReference type="ARBA" id="ARBA00023277"/>
    </source>
</evidence>
<dbReference type="PROSITE" id="PS00584">
    <property type="entry name" value="PFKB_KINASES_2"/>
    <property type="match status" value="1"/>
</dbReference>
<keyword evidence="8 15" id="KW-0418">Kinase</keyword>
<keyword evidence="12" id="KW-0630">Potassium</keyword>
<dbReference type="SMART" id="SM00212">
    <property type="entry name" value="UBCc"/>
    <property type="match status" value="1"/>
</dbReference>
<keyword evidence="5 15" id="KW-0808">Transferase</keyword>
<proteinExistence type="inferred from homology"/>
<keyword evidence="9" id="KW-0833">Ubl conjugation pathway</keyword>
<dbReference type="InterPro" id="IPR002173">
    <property type="entry name" value="Carboh/pur_kinase_PfkB_CS"/>
</dbReference>
<organism evidence="17 18">
    <name type="scientific">Thraustotheca clavata</name>
    <dbReference type="NCBI Taxonomy" id="74557"/>
    <lineage>
        <taxon>Eukaryota</taxon>
        <taxon>Sar</taxon>
        <taxon>Stramenopiles</taxon>
        <taxon>Oomycota</taxon>
        <taxon>Saprolegniomycetes</taxon>
        <taxon>Saprolegniales</taxon>
        <taxon>Achlyaceae</taxon>
        <taxon>Thraustotheca</taxon>
    </lineage>
</organism>
<comment type="similarity">
    <text evidence="1 15">Belongs to the carbohydrate kinase PfkB family.</text>
</comment>
<evidence type="ECO:0000313" key="18">
    <source>
        <dbReference type="Proteomes" id="UP000243217"/>
    </source>
</evidence>
<evidence type="ECO:0000256" key="9">
    <source>
        <dbReference type="ARBA" id="ARBA00022786"/>
    </source>
</evidence>
<dbReference type="OrthoDB" id="445007at2759"/>
<dbReference type="PRINTS" id="PR00990">
    <property type="entry name" value="RIBOKINASE"/>
</dbReference>
<dbReference type="PROSITE" id="PS50127">
    <property type="entry name" value="UBC_2"/>
    <property type="match status" value="1"/>
</dbReference>
<evidence type="ECO:0000256" key="8">
    <source>
        <dbReference type="ARBA" id="ARBA00022777"/>
    </source>
</evidence>
<dbReference type="CDD" id="cd23813">
    <property type="entry name" value="UBCc_UBE2N"/>
    <property type="match status" value="1"/>
</dbReference>
<dbReference type="SUPFAM" id="SSF51197">
    <property type="entry name" value="Clavaminate synthase-like"/>
    <property type="match status" value="1"/>
</dbReference>
<dbReference type="Pfam" id="PF00179">
    <property type="entry name" value="UQ_con"/>
    <property type="match status" value="1"/>
</dbReference>
<keyword evidence="18" id="KW-1185">Reference proteome</keyword>
<evidence type="ECO:0000259" key="16">
    <source>
        <dbReference type="PROSITE" id="PS50127"/>
    </source>
</evidence>
<evidence type="ECO:0000256" key="6">
    <source>
        <dbReference type="ARBA" id="ARBA00022723"/>
    </source>
</evidence>
<dbReference type="Gene3D" id="3.10.110.10">
    <property type="entry name" value="Ubiquitin Conjugating Enzyme"/>
    <property type="match status" value="1"/>
</dbReference>
<evidence type="ECO:0000256" key="7">
    <source>
        <dbReference type="ARBA" id="ARBA00022741"/>
    </source>
</evidence>
<evidence type="ECO:0000313" key="17">
    <source>
        <dbReference type="EMBL" id="OQR89233.1"/>
    </source>
</evidence>
<dbReference type="AlphaFoldDB" id="A0A1V9YUI3"/>
<dbReference type="Gene3D" id="3.40.1190.20">
    <property type="match status" value="1"/>
</dbReference>
<protein>
    <recommendedName>
        <fullName evidence="4">Ribokinase</fullName>
        <ecNumber evidence="3">2.3.2.23</ecNumber>
        <ecNumber evidence="2">2.7.1.15</ecNumber>
    </recommendedName>
</protein>
<dbReference type="STRING" id="74557.A0A1V9YUI3"/>
<evidence type="ECO:0000256" key="14">
    <source>
        <dbReference type="PROSITE-ProRule" id="PRU10133"/>
    </source>
</evidence>
<dbReference type="EMBL" id="JNBS01002806">
    <property type="protein sequence ID" value="OQR89233.1"/>
    <property type="molecule type" value="Genomic_DNA"/>
</dbReference>
<keyword evidence="13" id="KW-0119">Carbohydrate metabolism</keyword>
<dbReference type="Proteomes" id="UP000243217">
    <property type="component" value="Unassembled WGS sequence"/>
</dbReference>
<evidence type="ECO:0000256" key="12">
    <source>
        <dbReference type="ARBA" id="ARBA00022958"/>
    </source>
</evidence>
<name>A0A1V9YUI3_9STRA</name>
<reference evidence="17 18" key="1">
    <citation type="journal article" date="2014" name="Genome Biol. Evol.">
        <title>The secreted proteins of Achlya hypogyna and Thraustotheca clavata identify the ancestral oomycete secretome and reveal gene acquisitions by horizontal gene transfer.</title>
        <authorList>
            <person name="Misner I."/>
            <person name="Blouin N."/>
            <person name="Leonard G."/>
            <person name="Richards T.A."/>
            <person name="Lane C.E."/>
        </authorList>
    </citation>
    <scope>NUCLEOTIDE SEQUENCE [LARGE SCALE GENOMIC DNA]</scope>
    <source>
        <strain evidence="17 18">ATCC 34112</strain>
    </source>
</reference>
<evidence type="ECO:0000256" key="1">
    <source>
        <dbReference type="ARBA" id="ARBA00010688"/>
    </source>
</evidence>
<keyword evidence="11" id="KW-0460">Magnesium</keyword>
<dbReference type="InterPro" id="IPR027443">
    <property type="entry name" value="IPNS-like_sf"/>
</dbReference>
<dbReference type="PANTHER" id="PTHR10584">
    <property type="entry name" value="SUGAR KINASE"/>
    <property type="match status" value="1"/>
</dbReference>
<gene>
    <name evidence="17" type="ORF">THRCLA_09842</name>
</gene>
<dbReference type="FunFam" id="3.10.110.10:FF:000020">
    <property type="entry name" value="Ubiquitin-conjugating enzyme E2 N"/>
    <property type="match status" value="1"/>
</dbReference>
<dbReference type="Pfam" id="PF00294">
    <property type="entry name" value="PfkB"/>
    <property type="match status" value="1"/>
</dbReference>
<feature type="active site" description="Glycyl thioester intermediate" evidence="14">
    <location>
        <position position="593"/>
    </location>
</feature>
<dbReference type="InterPro" id="IPR023313">
    <property type="entry name" value="UBQ-conjugating_AS"/>
</dbReference>
<dbReference type="InterPro" id="IPR011611">
    <property type="entry name" value="PfkB_dom"/>
</dbReference>
<feature type="domain" description="UBC core" evidence="16">
    <location>
        <begin position="509"/>
        <end position="654"/>
    </location>
</feature>
<comment type="caution">
    <text evidence="17">The sequence shown here is derived from an EMBL/GenBank/DDBJ whole genome shotgun (WGS) entry which is preliminary data.</text>
</comment>
<dbReference type="EC" id="2.3.2.23" evidence="3"/>
<dbReference type="GO" id="GO:0004747">
    <property type="term" value="F:ribokinase activity"/>
    <property type="evidence" value="ECO:0007669"/>
    <property type="project" value="UniProtKB-EC"/>
</dbReference>
<dbReference type="PROSITE" id="PS00183">
    <property type="entry name" value="UBC_1"/>
    <property type="match status" value="1"/>
</dbReference>
<dbReference type="GO" id="GO:0006014">
    <property type="term" value="P:D-ribose metabolic process"/>
    <property type="evidence" value="ECO:0007669"/>
    <property type="project" value="InterPro"/>
</dbReference>
<accession>A0A1V9YUI3</accession>
<dbReference type="EC" id="2.7.1.15" evidence="2"/>
<keyword evidence="6" id="KW-0479">Metal-binding</keyword>
<dbReference type="InterPro" id="IPR000608">
    <property type="entry name" value="UBC"/>
</dbReference>
<feature type="non-terminal residue" evidence="17">
    <location>
        <position position="1"/>
    </location>
</feature>
<dbReference type="SUPFAM" id="SSF53613">
    <property type="entry name" value="Ribokinase-like"/>
    <property type="match status" value="1"/>
</dbReference>
<evidence type="ECO:0000256" key="5">
    <source>
        <dbReference type="ARBA" id="ARBA00022679"/>
    </source>
</evidence>
<dbReference type="PANTHER" id="PTHR10584:SF166">
    <property type="entry name" value="RIBOKINASE"/>
    <property type="match status" value="1"/>
</dbReference>
<evidence type="ECO:0000256" key="10">
    <source>
        <dbReference type="ARBA" id="ARBA00022840"/>
    </source>
</evidence>
<dbReference type="InterPro" id="IPR016135">
    <property type="entry name" value="UBQ-conjugating_enzyme/RWD"/>
</dbReference>
<evidence type="ECO:0000256" key="4">
    <source>
        <dbReference type="ARBA" id="ARBA00016943"/>
    </source>
</evidence>
<dbReference type="InterPro" id="IPR011877">
    <property type="entry name" value="Ribokinase"/>
</dbReference>
<evidence type="ECO:0000256" key="11">
    <source>
        <dbReference type="ARBA" id="ARBA00022842"/>
    </source>
</evidence>
<dbReference type="Gene3D" id="2.60.120.330">
    <property type="entry name" value="B-lactam Antibiotic, Isopenicillin N Synthase, Chain"/>
    <property type="match status" value="1"/>
</dbReference>
<sequence length="654" mass="72787">LYKHPFGPFNPREGYIYINRVCYRIPDSISAAGVGTEVKKKSKKQLQRSLTPHVDCCPTNLYETGKEFPRWRPIQCITVLTSNLDASTGGFEAVRGFHKEFQEYFNQAANRLESDTLRPPVCLGDFSPLRMQEDNALIQRFEHIPCKQGSVIFFDWRIPHANSYRHIGNIPREVIYTGFLPRVPINEAYAKEQLRRYEARLLPADHWQKNIGSINADIFLDVPRLPLAGETLAATGSQCLIGGKGANQAVASANAGTQTTFLGQFGDDYVARMQQHLQSAGVLIDSSCTVHKDVVSGQATIFRMPSGENAIVITPGANAAWPSSLTPPMLDLIKQSSVVLLQCEIPHYVNVKVAKAAKQAGAIVVWDLGGEERQLDPEFLQYVDFMCPNETELQRCLNSPSSFESLDQVITAAQSLQARFPSLSLLISRGANGSLLLGKDGTITRQAAFPATVIDTTGAGDCFRGAFAAKLAQKASITDTFNTFFFEDGVPDTWRWWGRSLHKMSNPTHLPRRIVKETQRLLAEPVPGISATPYEDNLRYFQVVIAGPQSSPYENGIFKLELFLPADYPMAPPKVRFLTRIYHPNIDKLGRICLDILKDKWSPALQIRTVLLSIQALLSAPNPDDPLANDVADHWKSDEPGALRTAMEWTRRFA</sequence>
<dbReference type="GO" id="GO:0005524">
    <property type="term" value="F:ATP binding"/>
    <property type="evidence" value="ECO:0007669"/>
    <property type="project" value="UniProtKB-KW"/>
</dbReference>
<dbReference type="CDD" id="cd01174">
    <property type="entry name" value="ribokinase"/>
    <property type="match status" value="1"/>
</dbReference>
<dbReference type="SUPFAM" id="SSF54495">
    <property type="entry name" value="UBC-like"/>
    <property type="match status" value="1"/>
</dbReference>
<dbReference type="InterPro" id="IPR002139">
    <property type="entry name" value="Ribo/fructo_kinase"/>
</dbReference>
<evidence type="ECO:0000256" key="2">
    <source>
        <dbReference type="ARBA" id="ARBA00012035"/>
    </source>
</evidence>
<dbReference type="GO" id="GO:0061631">
    <property type="term" value="F:ubiquitin conjugating enzyme activity"/>
    <property type="evidence" value="ECO:0007669"/>
    <property type="project" value="UniProtKB-EC"/>
</dbReference>
<evidence type="ECO:0000256" key="3">
    <source>
        <dbReference type="ARBA" id="ARBA00012486"/>
    </source>
</evidence>
<dbReference type="InterPro" id="IPR029056">
    <property type="entry name" value="Ribokinase-like"/>
</dbReference>
<evidence type="ECO:0000256" key="15">
    <source>
        <dbReference type="RuleBase" id="RU003704"/>
    </source>
</evidence>